<accession>D5V6L5</accession>
<keyword evidence="10" id="KW-0997">Cell inner membrane</keyword>
<dbReference type="RefSeq" id="WP_013136430.1">
    <property type="nucleotide sequence ID" value="NC_014166.1"/>
</dbReference>
<evidence type="ECO:0000256" key="4">
    <source>
        <dbReference type="ARBA" id="ARBA00022679"/>
    </source>
</evidence>
<dbReference type="InterPro" id="IPR007235">
    <property type="entry name" value="Glyco_trans_28_C"/>
</dbReference>
<dbReference type="GO" id="GO:0051991">
    <property type="term" value="F:UDP-N-acetyl-D-glucosamine:N-acetylmuramoyl-L-alanyl-D-glutamyl-meso-2,6-diaminopimelyl-D-alanyl-D-alanine-diphosphoundecaprenol 4-beta-N-acetylglucosaminlytransferase activity"/>
    <property type="evidence" value="ECO:0007669"/>
    <property type="project" value="RHEA"/>
</dbReference>
<dbReference type="Pfam" id="PF04101">
    <property type="entry name" value="Glyco_tran_28_C"/>
    <property type="match status" value="1"/>
</dbReference>
<comment type="catalytic activity">
    <reaction evidence="10">
        <text>di-trans,octa-cis-undecaprenyl diphospho-N-acetyl-alpha-D-muramoyl-L-alanyl-D-glutamyl-meso-2,6-diaminopimeloyl-D-alanyl-D-alanine + UDP-N-acetyl-alpha-D-glucosamine = di-trans,octa-cis-undecaprenyl diphospho-[N-acetyl-alpha-D-glucosaminyl-(1-&gt;4)]-N-acetyl-alpha-D-muramoyl-L-alanyl-D-glutamyl-meso-2,6-diaminopimeloyl-D-alanyl-D-alanine + UDP + H(+)</text>
        <dbReference type="Rhea" id="RHEA:31227"/>
        <dbReference type="ChEBI" id="CHEBI:15378"/>
        <dbReference type="ChEBI" id="CHEBI:57705"/>
        <dbReference type="ChEBI" id="CHEBI:58223"/>
        <dbReference type="ChEBI" id="CHEBI:61387"/>
        <dbReference type="ChEBI" id="CHEBI:61388"/>
        <dbReference type="EC" id="2.4.1.227"/>
    </reaction>
</comment>
<sequence length="344" mass="38380">MSGKIVITGGGTGGHLKVAKAFIDELAINRNSKPIFIGSTNGQDKKWFSDYKNVEMAYFLNTRGVVNKGLFGKIKALGQILFQTFKCCIYFIKNDVKSVISVGGFSAAPATFASILIPSCKLYIHEQNSYMGRLNKLTSKFAVEVFSSYLEESKIKDYPVSSEFFLNSRIRTEVKKVIFLGGSQGAVALNSFAISVAKDLDDMGIKIIHQTGDRDFLRVKSEYDKLSLDVDVFDFTNELIEKMKEADFAISRSGASTLWELVANGLPTLFVPFPYAAQDHQYGNAKFLKEKKLAFLVREKELNKDILFQAINSDIKSISENLSTLISNDAIKKIIDFILSENQK</sequence>
<dbReference type="EMBL" id="CP001999">
    <property type="protein sequence ID" value="ADG94285.1"/>
    <property type="molecule type" value="Genomic_DNA"/>
</dbReference>
<dbReference type="GO" id="GO:0008360">
    <property type="term" value="P:regulation of cell shape"/>
    <property type="evidence" value="ECO:0007669"/>
    <property type="project" value="UniProtKB-KW"/>
</dbReference>
<dbReference type="GO" id="GO:0005975">
    <property type="term" value="P:carbohydrate metabolic process"/>
    <property type="evidence" value="ECO:0007669"/>
    <property type="project" value="InterPro"/>
</dbReference>
<comment type="caution">
    <text evidence="10">Lacks conserved residue(s) required for the propagation of feature annotation.</text>
</comment>
<evidence type="ECO:0000256" key="9">
    <source>
        <dbReference type="ARBA" id="ARBA00023316"/>
    </source>
</evidence>
<evidence type="ECO:0000313" key="14">
    <source>
        <dbReference type="Proteomes" id="UP000000939"/>
    </source>
</evidence>
<evidence type="ECO:0000256" key="5">
    <source>
        <dbReference type="ARBA" id="ARBA00022960"/>
    </source>
</evidence>
<evidence type="ECO:0000256" key="2">
    <source>
        <dbReference type="ARBA" id="ARBA00022618"/>
    </source>
</evidence>
<dbReference type="STRING" id="572480.Arnit_2637"/>
<dbReference type="KEGG" id="ant:Arnit_2637"/>
<keyword evidence="8 10" id="KW-0131">Cell cycle</keyword>
<name>D5V6L5_ARCNC</name>
<feature type="domain" description="Glycosyltransferase family 28 N-terminal" evidence="11">
    <location>
        <begin position="5"/>
        <end position="146"/>
    </location>
</feature>
<feature type="binding site" evidence="10">
    <location>
        <position position="281"/>
    </location>
    <ligand>
        <name>UDP-N-acetyl-alpha-D-glucosamine</name>
        <dbReference type="ChEBI" id="CHEBI:57705"/>
    </ligand>
</feature>
<evidence type="ECO:0000256" key="8">
    <source>
        <dbReference type="ARBA" id="ARBA00023306"/>
    </source>
</evidence>
<dbReference type="CDD" id="cd03785">
    <property type="entry name" value="GT28_MurG"/>
    <property type="match status" value="1"/>
</dbReference>
<dbReference type="InterPro" id="IPR006009">
    <property type="entry name" value="GlcNAc_MurG"/>
</dbReference>
<protein>
    <recommendedName>
        <fullName evidence="10">UDP-N-acetylglucosamine--N-acetylmuramyl-(pentapeptide) pyrophosphoryl-undecaprenol N-acetylglucosamine transferase</fullName>
        <ecNumber evidence="10">2.4.1.227</ecNumber>
    </recommendedName>
    <alternativeName>
        <fullName evidence="10">Undecaprenyl-PP-MurNAc-pentapeptide-UDPGlcNAc GlcNAc transferase</fullName>
    </alternativeName>
</protein>
<keyword evidence="6 10" id="KW-0573">Peptidoglycan synthesis</keyword>
<keyword evidence="2 10" id="KW-0132">Cell division</keyword>
<dbReference type="eggNOG" id="COG0707">
    <property type="taxonomic scope" value="Bacteria"/>
</dbReference>
<dbReference type="Pfam" id="PF03033">
    <property type="entry name" value="Glyco_transf_28"/>
    <property type="match status" value="1"/>
</dbReference>
<keyword evidence="1 10" id="KW-1003">Cell membrane</keyword>
<evidence type="ECO:0000256" key="10">
    <source>
        <dbReference type="HAMAP-Rule" id="MF_00033"/>
    </source>
</evidence>
<dbReference type="GO" id="GO:0005886">
    <property type="term" value="C:plasma membrane"/>
    <property type="evidence" value="ECO:0007669"/>
    <property type="project" value="UniProtKB-SubCell"/>
</dbReference>
<keyword evidence="4 10" id="KW-0808">Transferase</keyword>
<reference evidence="13 14" key="1">
    <citation type="journal article" date="2010" name="Stand. Genomic Sci.">
        <title>Complete genome sequence of Arcobacter nitrofigilis type strain (CI).</title>
        <authorList>
            <person name="Pati A."/>
            <person name="Gronow S."/>
            <person name="Lapidus A."/>
            <person name="Copeland A."/>
            <person name="Glavina Del Rio T."/>
            <person name="Nolan M."/>
            <person name="Lucas S."/>
            <person name="Tice H."/>
            <person name="Cheng J.F."/>
            <person name="Han C."/>
            <person name="Chertkov O."/>
            <person name="Bruce D."/>
            <person name="Tapia R."/>
            <person name="Goodwin L."/>
            <person name="Pitluck S."/>
            <person name="Liolios K."/>
            <person name="Ivanova N."/>
            <person name="Mavromatis K."/>
            <person name="Chen A."/>
            <person name="Palaniappan K."/>
            <person name="Land M."/>
            <person name="Hauser L."/>
            <person name="Chang Y.J."/>
            <person name="Jeffries C.D."/>
            <person name="Detter J.C."/>
            <person name="Rohde M."/>
            <person name="Goker M."/>
            <person name="Bristow J."/>
            <person name="Eisen J.A."/>
            <person name="Markowitz V."/>
            <person name="Hugenholtz P."/>
            <person name="Klenk H.P."/>
            <person name="Kyrpides N.C."/>
        </authorList>
    </citation>
    <scope>NUCLEOTIDE SEQUENCE [LARGE SCALE GENOMIC DNA]</scope>
    <source>
        <strain evidence="14">ATCC 33309 / DSM 7299 / CCUG 15893 / LMG 7604 / NCTC 12251 / CI</strain>
    </source>
</reference>
<dbReference type="Proteomes" id="UP000000939">
    <property type="component" value="Chromosome"/>
</dbReference>
<proteinExistence type="inferred from homology"/>
<feature type="binding site" evidence="10">
    <location>
        <position position="128"/>
    </location>
    <ligand>
        <name>UDP-N-acetyl-alpha-D-glucosamine</name>
        <dbReference type="ChEBI" id="CHEBI:57705"/>
    </ligand>
</feature>
<dbReference type="HAMAP" id="MF_00033">
    <property type="entry name" value="MurG"/>
    <property type="match status" value="1"/>
</dbReference>
<dbReference type="GO" id="GO:0051301">
    <property type="term" value="P:cell division"/>
    <property type="evidence" value="ECO:0007669"/>
    <property type="project" value="UniProtKB-KW"/>
</dbReference>
<dbReference type="Gene3D" id="3.40.50.2000">
    <property type="entry name" value="Glycogen Phosphorylase B"/>
    <property type="match status" value="2"/>
</dbReference>
<evidence type="ECO:0000256" key="6">
    <source>
        <dbReference type="ARBA" id="ARBA00022984"/>
    </source>
</evidence>
<keyword evidence="14" id="KW-1185">Reference proteome</keyword>
<dbReference type="GO" id="GO:0009252">
    <property type="term" value="P:peptidoglycan biosynthetic process"/>
    <property type="evidence" value="ECO:0007669"/>
    <property type="project" value="UniProtKB-UniRule"/>
</dbReference>
<evidence type="ECO:0000256" key="3">
    <source>
        <dbReference type="ARBA" id="ARBA00022676"/>
    </source>
</evidence>
<feature type="binding site" evidence="10">
    <location>
        <begin position="12"/>
        <end position="14"/>
    </location>
    <ligand>
        <name>UDP-N-acetyl-alpha-D-glucosamine</name>
        <dbReference type="ChEBI" id="CHEBI:57705"/>
    </ligand>
</feature>
<keyword evidence="5 10" id="KW-0133">Cell shape</keyword>
<comment type="similarity">
    <text evidence="10">Belongs to the glycosyltransferase 28 family. MurG subfamily.</text>
</comment>
<keyword evidence="3 10" id="KW-0328">Glycosyltransferase</keyword>
<dbReference type="OrthoDB" id="9808936at2"/>
<comment type="subcellular location">
    <subcellularLocation>
        <location evidence="10">Cell inner membrane</location>
        <topology evidence="10">Peripheral membrane protein</topology>
        <orientation evidence="10">Cytoplasmic side</orientation>
    </subcellularLocation>
</comment>
<gene>
    <name evidence="10" type="primary">murG</name>
    <name evidence="13" type="ordered locus">Arnit_2637</name>
</gene>
<organism evidence="13 14">
    <name type="scientific">Arcobacter nitrofigilis (strain ATCC 33309 / DSM 7299 / CCUG 15893 / LMG 7604 / NCTC 12251 / CI)</name>
    <name type="common">Campylobacter nitrofigilis</name>
    <dbReference type="NCBI Taxonomy" id="572480"/>
    <lineage>
        <taxon>Bacteria</taxon>
        <taxon>Pseudomonadati</taxon>
        <taxon>Campylobacterota</taxon>
        <taxon>Epsilonproteobacteria</taxon>
        <taxon>Campylobacterales</taxon>
        <taxon>Arcobacteraceae</taxon>
        <taxon>Arcobacter</taxon>
    </lineage>
</organism>
<dbReference type="AlphaFoldDB" id="D5V6L5"/>
<evidence type="ECO:0000256" key="7">
    <source>
        <dbReference type="ARBA" id="ARBA00023136"/>
    </source>
</evidence>
<comment type="pathway">
    <text evidence="10">Cell wall biogenesis; peptidoglycan biosynthesis.</text>
</comment>
<evidence type="ECO:0000259" key="11">
    <source>
        <dbReference type="Pfam" id="PF03033"/>
    </source>
</evidence>
<evidence type="ECO:0000313" key="13">
    <source>
        <dbReference type="EMBL" id="ADG94285.1"/>
    </source>
</evidence>
<dbReference type="SUPFAM" id="SSF53756">
    <property type="entry name" value="UDP-Glycosyltransferase/glycogen phosphorylase"/>
    <property type="match status" value="1"/>
</dbReference>
<dbReference type="CAZy" id="GT28">
    <property type="family name" value="Glycosyltransferase Family 28"/>
</dbReference>
<evidence type="ECO:0000256" key="1">
    <source>
        <dbReference type="ARBA" id="ARBA00022475"/>
    </source>
</evidence>
<dbReference type="UniPathway" id="UPA00219"/>
<dbReference type="PANTHER" id="PTHR21015:SF22">
    <property type="entry name" value="GLYCOSYLTRANSFERASE"/>
    <property type="match status" value="1"/>
</dbReference>
<dbReference type="GO" id="GO:0050511">
    <property type="term" value="F:undecaprenyldiphospho-muramoylpentapeptide beta-N-acetylglucosaminyltransferase activity"/>
    <property type="evidence" value="ECO:0007669"/>
    <property type="project" value="UniProtKB-UniRule"/>
</dbReference>
<dbReference type="EC" id="2.4.1.227" evidence="10"/>
<dbReference type="HOGENOM" id="CLU_037404_2_1_7"/>
<dbReference type="PANTHER" id="PTHR21015">
    <property type="entry name" value="UDP-N-ACETYLGLUCOSAMINE--N-ACETYLMURAMYL-(PENTAPEPTIDE) PYROPHOSPHORYL-UNDECAPRENOL N-ACETYLGLUCOSAMINE TRANSFERASE 1"/>
    <property type="match status" value="1"/>
</dbReference>
<evidence type="ECO:0000259" key="12">
    <source>
        <dbReference type="Pfam" id="PF04101"/>
    </source>
</evidence>
<keyword evidence="7 10" id="KW-0472">Membrane</keyword>
<comment type="function">
    <text evidence="10">Cell wall formation. Catalyzes the transfer of a GlcNAc subunit on undecaprenyl-pyrophosphoryl-MurNAc-pentapeptide (lipid intermediate I) to form undecaprenyl-pyrophosphoryl-MurNAc-(pentapeptide)GlcNAc (lipid intermediate II).</text>
</comment>
<dbReference type="GO" id="GO:0071555">
    <property type="term" value="P:cell wall organization"/>
    <property type="evidence" value="ECO:0007669"/>
    <property type="project" value="UniProtKB-KW"/>
</dbReference>
<dbReference type="InterPro" id="IPR004276">
    <property type="entry name" value="GlycoTrans_28_N"/>
</dbReference>
<feature type="binding site" evidence="10">
    <location>
        <position position="183"/>
    </location>
    <ligand>
        <name>UDP-N-acetyl-alpha-D-glucosamine</name>
        <dbReference type="ChEBI" id="CHEBI:57705"/>
    </ligand>
</feature>
<keyword evidence="9 10" id="KW-0961">Cell wall biogenesis/degradation</keyword>
<feature type="domain" description="Glycosyl transferase family 28 C-terminal" evidence="12">
    <location>
        <begin position="177"/>
        <end position="320"/>
    </location>
</feature>